<evidence type="ECO:0000256" key="5">
    <source>
        <dbReference type="ARBA" id="ARBA00022840"/>
    </source>
</evidence>
<proteinExistence type="inferred from homology"/>
<feature type="binding site" evidence="8">
    <location>
        <position position="145"/>
    </location>
    <ligand>
        <name>ATP</name>
        <dbReference type="ChEBI" id="CHEBI:30616"/>
    </ligand>
</feature>
<evidence type="ECO:0000256" key="10">
    <source>
        <dbReference type="RuleBase" id="RU003812"/>
    </source>
</evidence>
<evidence type="ECO:0000256" key="2">
    <source>
        <dbReference type="ARBA" id="ARBA00022598"/>
    </source>
</evidence>
<dbReference type="FunFam" id="3.40.50.620:FF:000106">
    <property type="entry name" value="Glutamine-dependent NAD(+) synthetase"/>
    <property type="match status" value="1"/>
</dbReference>
<keyword evidence="7 8" id="KW-0520">NAD</keyword>
<dbReference type="NCBIfam" id="NF010587">
    <property type="entry name" value="PRK13980.1"/>
    <property type="match status" value="1"/>
</dbReference>
<evidence type="ECO:0000313" key="12">
    <source>
        <dbReference type="EMBL" id="SEK23159.1"/>
    </source>
</evidence>
<organism evidence="12 13">
    <name type="scientific">Methanobrevibacter gottschalkii</name>
    <dbReference type="NCBI Taxonomy" id="190974"/>
    <lineage>
        <taxon>Archaea</taxon>
        <taxon>Methanobacteriati</taxon>
        <taxon>Methanobacteriota</taxon>
        <taxon>Methanomada group</taxon>
        <taxon>Methanobacteria</taxon>
        <taxon>Methanobacteriales</taxon>
        <taxon>Methanobacteriaceae</taxon>
        <taxon>Methanobrevibacter</taxon>
    </lineage>
</organism>
<feature type="binding site" evidence="8">
    <location>
        <position position="150"/>
    </location>
    <ligand>
        <name>Mg(2+)</name>
        <dbReference type="ChEBI" id="CHEBI:18420"/>
    </ligand>
</feature>
<dbReference type="PANTHER" id="PTHR23090">
    <property type="entry name" value="NH 3 /GLUTAMINE-DEPENDENT NAD + SYNTHETASE"/>
    <property type="match status" value="1"/>
</dbReference>
<comment type="subunit">
    <text evidence="8">Homodimer.</text>
</comment>
<dbReference type="GO" id="GO:0004359">
    <property type="term" value="F:glutaminase activity"/>
    <property type="evidence" value="ECO:0007669"/>
    <property type="project" value="InterPro"/>
</dbReference>
<feature type="binding site" description="in other chain" evidence="8">
    <location>
        <position position="158"/>
    </location>
    <ligand>
        <name>deamido-NAD(+)</name>
        <dbReference type="ChEBI" id="CHEBI:58437"/>
        <note>ligand shared between two neighboring subunits</note>
    </ligand>
</feature>
<dbReference type="GO" id="GO:0003952">
    <property type="term" value="F:NAD+ synthase (glutamine-hydrolyzing) activity"/>
    <property type="evidence" value="ECO:0007669"/>
    <property type="project" value="InterPro"/>
</dbReference>
<dbReference type="InterPro" id="IPR022926">
    <property type="entry name" value="NH(3)-dep_NAD(+)_synth"/>
</dbReference>
<comment type="pathway">
    <text evidence="8">Cofactor biosynthesis; NAD(+) biosynthesis; NAD(+) from deamido-NAD(+) (ammonia route): step 1/1.</text>
</comment>
<dbReference type="GO" id="GO:0046872">
    <property type="term" value="F:metal ion binding"/>
    <property type="evidence" value="ECO:0007669"/>
    <property type="project" value="UniProtKB-KW"/>
</dbReference>
<dbReference type="SUPFAM" id="SSF52402">
    <property type="entry name" value="Adenine nucleotide alpha hydrolases-like"/>
    <property type="match status" value="1"/>
</dbReference>
<comment type="caution">
    <text evidence="8">Lacks conserved residue(s) required for the propagation of feature annotation.</text>
</comment>
<keyword evidence="4 8" id="KW-0547">Nucleotide-binding</keyword>
<dbReference type="GO" id="GO:0008795">
    <property type="term" value="F:NAD+ synthase activity"/>
    <property type="evidence" value="ECO:0007669"/>
    <property type="project" value="UniProtKB-UniRule"/>
</dbReference>
<feature type="domain" description="NAD/GMP synthase" evidence="11">
    <location>
        <begin position="22"/>
        <end position="261"/>
    </location>
</feature>
<reference evidence="12 13" key="1">
    <citation type="submission" date="2016-10" db="EMBL/GenBank/DDBJ databases">
        <authorList>
            <person name="de Groot N.N."/>
        </authorList>
    </citation>
    <scope>NUCLEOTIDE SEQUENCE [LARGE SCALE GENOMIC DNA]</scope>
    <source>
        <strain evidence="12 13">DSM 11978</strain>
    </source>
</reference>
<dbReference type="GO" id="GO:0005524">
    <property type="term" value="F:ATP binding"/>
    <property type="evidence" value="ECO:0007669"/>
    <property type="project" value="UniProtKB-UniRule"/>
</dbReference>
<keyword evidence="5 8" id="KW-0067">ATP-binding</keyword>
<feature type="binding site" description="in other chain" evidence="8">
    <location>
        <begin position="256"/>
        <end position="257"/>
    </location>
    <ligand>
        <name>deamido-NAD(+)</name>
        <dbReference type="ChEBI" id="CHEBI:58437"/>
        <note>ligand shared between two neighboring subunits</note>
    </ligand>
</feature>
<dbReference type="Proteomes" id="UP000199506">
    <property type="component" value="Unassembled WGS sequence"/>
</dbReference>
<keyword evidence="6 8" id="KW-0460">Magnesium</keyword>
<dbReference type="InterPro" id="IPR003694">
    <property type="entry name" value="NAD_synthase"/>
</dbReference>
<evidence type="ECO:0000256" key="7">
    <source>
        <dbReference type="ARBA" id="ARBA00023027"/>
    </source>
</evidence>
<keyword evidence="3 8" id="KW-0479">Metal-binding</keyword>
<dbReference type="InterPro" id="IPR014729">
    <property type="entry name" value="Rossmann-like_a/b/a_fold"/>
</dbReference>
<dbReference type="GO" id="GO:0009435">
    <property type="term" value="P:NAD+ biosynthetic process"/>
    <property type="evidence" value="ECO:0007669"/>
    <property type="project" value="UniProtKB-UniRule"/>
</dbReference>
<dbReference type="EC" id="6.3.1.5" evidence="8 10"/>
<dbReference type="AlphaFoldDB" id="A0A1H7FAT2"/>
<protein>
    <recommendedName>
        <fullName evidence="8 10">NH(3)-dependent NAD(+) synthetase</fullName>
        <ecNumber evidence="8 10">6.3.1.5</ecNumber>
    </recommendedName>
</protein>
<dbReference type="PANTHER" id="PTHR23090:SF9">
    <property type="entry name" value="GLUTAMINE-DEPENDENT NAD(+) SYNTHETASE"/>
    <property type="match status" value="1"/>
</dbReference>
<dbReference type="UniPathway" id="UPA00253">
    <property type="reaction ID" value="UER00333"/>
</dbReference>
<feature type="binding site" evidence="8">
    <location>
        <position position="165"/>
    </location>
    <ligand>
        <name>deamido-NAD(+)</name>
        <dbReference type="ChEBI" id="CHEBI:58437"/>
        <note>ligand shared between two neighboring subunits</note>
    </ligand>
</feature>
<evidence type="ECO:0000256" key="9">
    <source>
        <dbReference type="RuleBase" id="RU003811"/>
    </source>
</evidence>
<dbReference type="NCBIfam" id="TIGR00552">
    <property type="entry name" value="nadE"/>
    <property type="match status" value="1"/>
</dbReference>
<comment type="function">
    <text evidence="8">Catalyzes the ATP-dependent amidation of deamido-NAD to form NAD. Uses ammonia as a nitrogen source.</text>
</comment>
<dbReference type="CDD" id="cd00553">
    <property type="entry name" value="NAD_synthase"/>
    <property type="match status" value="1"/>
</dbReference>
<dbReference type="Gene3D" id="3.40.50.620">
    <property type="entry name" value="HUPs"/>
    <property type="match status" value="1"/>
</dbReference>
<evidence type="ECO:0000256" key="6">
    <source>
        <dbReference type="ARBA" id="ARBA00022842"/>
    </source>
</evidence>
<evidence type="ECO:0000256" key="4">
    <source>
        <dbReference type="ARBA" id="ARBA00022741"/>
    </source>
</evidence>
<comment type="catalytic activity">
    <reaction evidence="8 10">
        <text>deamido-NAD(+) + NH4(+) + ATP = AMP + diphosphate + NAD(+) + H(+)</text>
        <dbReference type="Rhea" id="RHEA:21188"/>
        <dbReference type="ChEBI" id="CHEBI:15378"/>
        <dbReference type="ChEBI" id="CHEBI:28938"/>
        <dbReference type="ChEBI" id="CHEBI:30616"/>
        <dbReference type="ChEBI" id="CHEBI:33019"/>
        <dbReference type="ChEBI" id="CHEBI:57540"/>
        <dbReference type="ChEBI" id="CHEBI:58437"/>
        <dbReference type="ChEBI" id="CHEBI:456215"/>
        <dbReference type="EC" id="6.3.1.5"/>
    </reaction>
</comment>
<dbReference type="HAMAP" id="MF_00193">
    <property type="entry name" value="NadE_ammonia_dep"/>
    <property type="match status" value="1"/>
</dbReference>
<sequence>MIKVGENISEIPKLNCEKTKCNIVDFIKSKVSESKSKGIVIGLSGGIDSTLAAYLACEAVGKENVFGVSMPSTTTPTEDKIHAIEIAQELGIKYKEIAIDSVLNEYLSVTQLDNYNLAIGNLKARIRMSIIYYYANHNNYIVCGTGNRSEILIGYFTKHGDGACDIEPIGNLYKTDVFKLSEFLNIPKEIIEKPPRAGLWDNQTDEDEIGMSYDLLDQILYLSTEKYMKNNEIANRLNISAEEVDMIINKIIRSKHKSKVPESPAKTIL</sequence>
<dbReference type="GO" id="GO:0005737">
    <property type="term" value="C:cytoplasm"/>
    <property type="evidence" value="ECO:0007669"/>
    <property type="project" value="InterPro"/>
</dbReference>
<dbReference type="Pfam" id="PF02540">
    <property type="entry name" value="NAD_synthase"/>
    <property type="match status" value="1"/>
</dbReference>
<feature type="binding site" evidence="8">
    <location>
        <begin position="42"/>
        <end position="49"/>
    </location>
    <ligand>
        <name>ATP</name>
        <dbReference type="ChEBI" id="CHEBI:30616"/>
    </ligand>
</feature>
<name>A0A1H7FAT2_9EURY</name>
<comment type="similarity">
    <text evidence="1 8 9">Belongs to the NAD synthetase family.</text>
</comment>
<feature type="binding site" evidence="8">
    <location>
        <position position="174"/>
    </location>
    <ligand>
        <name>ATP</name>
        <dbReference type="ChEBI" id="CHEBI:30616"/>
    </ligand>
</feature>
<dbReference type="STRING" id="190974.SAMN05216439_0635"/>
<evidence type="ECO:0000256" key="3">
    <source>
        <dbReference type="ARBA" id="ARBA00022723"/>
    </source>
</evidence>
<evidence type="ECO:0000259" key="11">
    <source>
        <dbReference type="Pfam" id="PF02540"/>
    </source>
</evidence>
<evidence type="ECO:0000313" key="13">
    <source>
        <dbReference type="Proteomes" id="UP000199506"/>
    </source>
</evidence>
<evidence type="ECO:0000256" key="8">
    <source>
        <dbReference type="HAMAP-Rule" id="MF_00193"/>
    </source>
</evidence>
<feature type="binding site" evidence="8">
    <location>
        <position position="48"/>
    </location>
    <ligand>
        <name>Mg(2+)</name>
        <dbReference type="ChEBI" id="CHEBI:18420"/>
    </ligand>
</feature>
<feature type="binding site" description="in other chain" evidence="8">
    <location>
        <position position="125"/>
    </location>
    <ligand>
        <name>deamido-NAD(+)</name>
        <dbReference type="ChEBI" id="CHEBI:58437"/>
        <note>ligand shared between two neighboring subunits</note>
    </ligand>
</feature>
<accession>A0A1H7FAT2</accession>
<dbReference type="EMBL" id="FOAK01000001">
    <property type="protein sequence ID" value="SEK23159.1"/>
    <property type="molecule type" value="Genomic_DNA"/>
</dbReference>
<gene>
    <name evidence="8" type="primary">nadE</name>
    <name evidence="12" type="ORF">SAMN05216439_0635</name>
</gene>
<evidence type="ECO:0000256" key="1">
    <source>
        <dbReference type="ARBA" id="ARBA00005859"/>
    </source>
</evidence>
<keyword evidence="2 8" id="KW-0436">Ligase</keyword>
<dbReference type="InterPro" id="IPR022310">
    <property type="entry name" value="NAD/GMP_synthase"/>
</dbReference>